<proteinExistence type="predicted"/>
<gene>
    <name evidence="2" type="ORF">SAMN02745132_04353</name>
</gene>
<organism evidence="2 3">
    <name type="scientific">Enterovibrio nigricans DSM 22720</name>
    <dbReference type="NCBI Taxonomy" id="1121868"/>
    <lineage>
        <taxon>Bacteria</taxon>
        <taxon>Pseudomonadati</taxon>
        <taxon>Pseudomonadota</taxon>
        <taxon>Gammaproteobacteria</taxon>
        <taxon>Vibrionales</taxon>
        <taxon>Vibrionaceae</taxon>
        <taxon>Enterovibrio</taxon>
    </lineage>
</organism>
<keyword evidence="3" id="KW-1185">Reference proteome</keyword>
<keyword evidence="1" id="KW-0732">Signal</keyword>
<dbReference type="Proteomes" id="UP000190162">
    <property type="component" value="Unassembled WGS sequence"/>
</dbReference>
<reference evidence="3" key="1">
    <citation type="submission" date="2017-02" db="EMBL/GenBank/DDBJ databases">
        <authorList>
            <person name="Varghese N."/>
            <person name="Submissions S."/>
        </authorList>
    </citation>
    <scope>NUCLEOTIDE SEQUENCE [LARGE SCALE GENOMIC DNA]</scope>
    <source>
        <strain evidence="3">DSM 22720</strain>
    </source>
</reference>
<evidence type="ECO:0000313" key="3">
    <source>
        <dbReference type="Proteomes" id="UP000190162"/>
    </source>
</evidence>
<dbReference type="OrthoDB" id="5365915at2"/>
<dbReference type="RefSeq" id="WP_078754442.1">
    <property type="nucleotide sequence ID" value="NZ_FUXU01000106.1"/>
</dbReference>
<dbReference type="EMBL" id="FUXU01000106">
    <property type="protein sequence ID" value="SKA68849.1"/>
    <property type="molecule type" value="Genomic_DNA"/>
</dbReference>
<feature type="signal peptide" evidence="1">
    <location>
        <begin position="1"/>
        <end position="19"/>
    </location>
</feature>
<sequence length="276" mass="30628">MKVKSVLVALCLLSPLAQAYTDRNDVPSCSASMPQEYVDNTTKRELFVIIDRTMSASLNEKVMVETYNQISRFVKSGDSVQIVQFSSYNKDGFTNVAFKGKTDIPLSRENRDYIRKSQLASFDKCLTDQHQFVLAKIGATLQESFAPQENTDFSEVISSVAEISNQIVSASTAADKVVLLISDMLENSSAVSFYHSGSVRMINPQQELDNVMSRNELGQFGGARIYVMGAGLLPGGQSYVSSQKMKSIEQFWSQYFAQSNGELRGFGKPLLLSQFH</sequence>
<feature type="chain" id="PRO_5012504573" description="VWFA domain-containing protein" evidence="1">
    <location>
        <begin position="20"/>
        <end position="276"/>
    </location>
</feature>
<evidence type="ECO:0000256" key="1">
    <source>
        <dbReference type="SAM" id="SignalP"/>
    </source>
</evidence>
<accession>A0A1T4VVB6</accession>
<evidence type="ECO:0008006" key="4">
    <source>
        <dbReference type="Google" id="ProtNLM"/>
    </source>
</evidence>
<dbReference type="AlphaFoldDB" id="A0A1T4VVB6"/>
<protein>
    <recommendedName>
        <fullName evidence="4">VWFA domain-containing protein</fullName>
    </recommendedName>
</protein>
<name>A0A1T4VVB6_9GAMM</name>
<evidence type="ECO:0000313" key="2">
    <source>
        <dbReference type="EMBL" id="SKA68849.1"/>
    </source>
</evidence>